<feature type="compositionally biased region" description="Polar residues" evidence="1">
    <location>
        <begin position="43"/>
        <end position="54"/>
    </location>
</feature>
<evidence type="ECO:0000256" key="1">
    <source>
        <dbReference type="SAM" id="MobiDB-lite"/>
    </source>
</evidence>
<dbReference type="InParanoid" id="D8TL48"/>
<evidence type="ECO:0000313" key="2">
    <source>
        <dbReference type="EMBL" id="EFJ51808.1"/>
    </source>
</evidence>
<feature type="region of interest" description="Disordered" evidence="1">
    <location>
        <begin position="310"/>
        <end position="329"/>
    </location>
</feature>
<name>D8TL48_VOLCA</name>
<dbReference type="KEGG" id="vcn:VOLCADRAFT_87354"/>
<protein>
    <submittedName>
        <fullName evidence="2">Uncharacterized protein</fullName>
    </submittedName>
</protein>
<evidence type="ECO:0000313" key="3">
    <source>
        <dbReference type="Proteomes" id="UP000001058"/>
    </source>
</evidence>
<dbReference type="RefSeq" id="XP_002947218.1">
    <property type="nucleotide sequence ID" value="XM_002947172.1"/>
</dbReference>
<dbReference type="GeneID" id="9620181"/>
<gene>
    <name evidence="2" type="ORF">VOLCADRAFT_87354</name>
</gene>
<dbReference type="AlphaFoldDB" id="D8TL48"/>
<dbReference type="Proteomes" id="UP000001058">
    <property type="component" value="Unassembled WGS sequence"/>
</dbReference>
<feature type="compositionally biased region" description="Low complexity" evidence="1">
    <location>
        <begin position="269"/>
        <end position="283"/>
    </location>
</feature>
<feature type="compositionally biased region" description="Polar residues" evidence="1">
    <location>
        <begin position="366"/>
        <end position="375"/>
    </location>
</feature>
<feature type="region of interest" description="Disordered" evidence="1">
    <location>
        <begin position="234"/>
        <end position="283"/>
    </location>
</feature>
<feature type="region of interest" description="Disordered" evidence="1">
    <location>
        <begin position="348"/>
        <end position="376"/>
    </location>
</feature>
<proteinExistence type="predicted"/>
<organism evidence="3">
    <name type="scientific">Volvox carteri f. nagariensis</name>
    <dbReference type="NCBI Taxonomy" id="3068"/>
    <lineage>
        <taxon>Eukaryota</taxon>
        <taxon>Viridiplantae</taxon>
        <taxon>Chlorophyta</taxon>
        <taxon>core chlorophytes</taxon>
        <taxon>Chlorophyceae</taxon>
        <taxon>CS clade</taxon>
        <taxon>Chlamydomonadales</taxon>
        <taxon>Volvocaceae</taxon>
        <taxon>Volvox</taxon>
    </lineage>
</organism>
<feature type="region of interest" description="Disordered" evidence="1">
    <location>
        <begin position="41"/>
        <end position="90"/>
    </location>
</feature>
<feature type="compositionally biased region" description="Low complexity" evidence="1">
    <location>
        <begin position="351"/>
        <end position="364"/>
    </location>
</feature>
<dbReference type="OrthoDB" id="552907at2759"/>
<feature type="compositionally biased region" description="Gly residues" evidence="1">
    <location>
        <begin position="131"/>
        <end position="144"/>
    </location>
</feature>
<feature type="region of interest" description="Disordered" evidence="1">
    <location>
        <begin position="111"/>
        <end position="150"/>
    </location>
</feature>
<dbReference type="EMBL" id="GL378326">
    <property type="protein sequence ID" value="EFJ51808.1"/>
    <property type="molecule type" value="Genomic_DNA"/>
</dbReference>
<keyword evidence="3" id="KW-1185">Reference proteome</keyword>
<reference evidence="2 3" key="1">
    <citation type="journal article" date="2010" name="Science">
        <title>Genomic analysis of organismal complexity in the multicellular green alga Volvox carteri.</title>
        <authorList>
            <person name="Prochnik S.E."/>
            <person name="Umen J."/>
            <person name="Nedelcu A.M."/>
            <person name="Hallmann A."/>
            <person name="Miller S.M."/>
            <person name="Nishii I."/>
            <person name="Ferris P."/>
            <person name="Kuo A."/>
            <person name="Mitros T."/>
            <person name="Fritz-Laylin L.K."/>
            <person name="Hellsten U."/>
            <person name="Chapman J."/>
            <person name="Simakov O."/>
            <person name="Rensing S.A."/>
            <person name="Terry A."/>
            <person name="Pangilinan J."/>
            <person name="Kapitonov V."/>
            <person name="Jurka J."/>
            <person name="Salamov A."/>
            <person name="Shapiro H."/>
            <person name="Schmutz J."/>
            <person name="Grimwood J."/>
            <person name="Lindquist E."/>
            <person name="Lucas S."/>
            <person name="Grigoriev I.V."/>
            <person name="Schmitt R."/>
            <person name="Kirk D."/>
            <person name="Rokhsar D.S."/>
        </authorList>
    </citation>
    <scope>NUCLEOTIDE SEQUENCE [LARGE SCALE GENOMIC DNA]</scope>
    <source>
        <strain evidence="3">f. Nagariensis / Eve</strain>
    </source>
</reference>
<sequence>MSSETGHIALPLEVPLAASRSYSGRRSVAVTDVVKGAMPDTIESLSGKTASPGFSETPPDSPTARTAPLVPAPAPAAEKRPAKLASKLRSFKPSIRRRILEATVSTGSAAVPAPAVPAQTLGDSSSPHVAGSGGDSDGTGGGPSTSGKAPQVEEAFTDAPAAALEGQQPIMADASLHSPFQAPQPQQEQLQQLMQCRFASTSALSAMAVSKAVHRLQLRQQQEKAAARYARTAPHIPNVSGSGLHHQYASPPPHQREPAAAASTQRVLSVASDGSSSSGCGGSAAAVAVESNESGMYLPYGSSMGALPQSHPPLQQGYSPARRLGFGMNQSRSASSNFAFQKAQYDGHRNAPAGAADGGDAAPDSGRTSTAQATNADFDEWLGADVPDMSRGRLTRVVPTDLDRRSSMSYTEGHISAAERLQAMVSSAASAGGDEAASYLQQLLIPDMSSTASVDLHYSNNSNPVASVVTLAYGSSSGPAAASAMATPVPGAGGLWGLLQNSNSPLAFSASEDTGGFLRTSPATPTVTSKIAAAAAAMGCGSSGSAHVRPLSAQGHWLNGDRVPRSSTGCGSGHLSRQGSVTFTSQSAHFGAAPSHSSVVVGGANGSVTSGSGTSLMLELPTSSSCPHVNKTATQLVEELRELHATAVAAEPQPPTPQQQQLLLRDELTAALWRLLRAKDSEAVSYLLAVDPASKPNRLIAPMLAEMRSWVYLNMW</sequence>
<accession>D8TL48</accession>